<dbReference type="PROSITE" id="PS50206">
    <property type="entry name" value="RHODANESE_3"/>
    <property type="match status" value="1"/>
</dbReference>
<protein>
    <recommendedName>
        <fullName evidence="2">Rhodanese domain-containing protein</fullName>
    </recommendedName>
</protein>
<name>A0AAD4XB75_9MAGN</name>
<proteinExistence type="predicted"/>
<dbReference type="CDD" id="cd00158">
    <property type="entry name" value="RHOD"/>
    <property type="match status" value="1"/>
</dbReference>
<evidence type="ECO:0000313" key="3">
    <source>
        <dbReference type="EMBL" id="KAI3885198.1"/>
    </source>
</evidence>
<sequence>MVAMEMAFRAAATAKPPPCPSSNLQRTPPLLKQTTNGSLHHHHSRNHIKPISLSIPTTSTAVSLFTLFTSNDANAFSFSKDQIMNSLTQVEGTIDQAEEVGSGVFDFTGRVIRVVIDGLKPTVDIALPILKSAGDEALKIASPLISEASKKAQETLQSSGFDTEPVVSAAKTVAGAAQQTGKVIQEVKPIASSTVETLSSTDPVVILGTAGALFVTYLLLPPIWSGISYSLRGYKGKLTPAQTLDLVSTKNYLMVDVRSEKDKNKSGTPRLPSSAKNKMITVPLEELPSKIKGIVRNSKKVEAEIAALKISYLKRLNKGSNIVIMDSYSDTAKIVAKSLTSLGFKNCYIMADGFAGSKGWAQSRLGTDSPNLSFAEVISPSRVIPAVSRFGTTGSRSNQKFLSGSTE</sequence>
<dbReference type="Pfam" id="PF00581">
    <property type="entry name" value="Rhodanese"/>
    <property type="match status" value="1"/>
</dbReference>
<dbReference type="Proteomes" id="UP001202328">
    <property type="component" value="Unassembled WGS sequence"/>
</dbReference>
<dbReference type="InterPro" id="IPR001763">
    <property type="entry name" value="Rhodanese-like_dom"/>
</dbReference>
<feature type="compositionally biased region" description="Polar residues" evidence="1">
    <location>
        <begin position="21"/>
        <end position="38"/>
    </location>
</feature>
<dbReference type="PANTHER" id="PTHR34209">
    <property type="entry name" value="RHODANESE/CELL CYCLE CONTROL PHOSPHATASE SUPERFAMILY PROTEIN"/>
    <property type="match status" value="1"/>
</dbReference>
<keyword evidence="4" id="KW-1185">Reference proteome</keyword>
<dbReference type="AlphaFoldDB" id="A0AAD4XB75"/>
<evidence type="ECO:0000259" key="2">
    <source>
        <dbReference type="PROSITE" id="PS50206"/>
    </source>
</evidence>
<organism evidence="3 4">
    <name type="scientific">Papaver atlanticum</name>
    <dbReference type="NCBI Taxonomy" id="357466"/>
    <lineage>
        <taxon>Eukaryota</taxon>
        <taxon>Viridiplantae</taxon>
        <taxon>Streptophyta</taxon>
        <taxon>Embryophyta</taxon>
        <taxon>Tracheophyta</taxon>
        <taxon>Spermatophyta</taxon>
        <taxon>Magnoliopsida</taxon>
        <taxon>Ranunculales</taxon>
        <taxon>Papaveraceae</taxon>
        <taxon>Papaveroideae</taxon>
        <taxon>Papaver</taxon>
    </lineage>
</organism>
<dbReference type="Gene3D" id="3.40.250.10">
    <property type="entry name" value="Rhodanese-like domain"/>
    <property type="match status" value="1"/>
</dbReference>
<dbReference type="EMBL" id="JAJJMB010012161">
    <property type="protein sequence ID" value="KAI3885198.1"/>
    <property type="molecule type" value="Genomic_DNA"/>
</dbReference>
<accession>A0AAD4XB75</accession>
<evidence type="ECO:0000313" key="4">
    <source>
        <dbReference type="Proteomes" id="UP001202328"/>
    </source>
</evidence>
<comment type="caution">
    <text evidence="3">The sequence shown here is derived from an EMBL/GenBank/DDBJ whole genome shotgun (WGS) entry which is preliminary data.</text>
</comment>
<dbReference type="InterPro" id="IPR036873">
    <property type="entry name" value="Rhodanese-like_dom_sf"/>
</dbReference>
<dbReference type="GO" id="GO:0071277">
    <property type="term" value="P:cellular response to calcium ion"/>
    <property type="evidence" value="ECO:0007669"/>
    <property type="project" value="InterPro"/>
</dbReference>
<dbReference type="PANTHER" id="PTHR34209:SF1">
    <property type="entry name" value="CALCIUM SENSING RECEPTOR, CHLOROPLASTIC"/>
    <property type="match status" value="1"/>
</dbReference>
<feature type="region of interest" description="Disordered" evidence="1">
    <location>
        <begin position="10"/>
        <end position="45"/>
    </location>
</feature>
<evidence type="ECO:0000256" key="1">
    <source>
        <dbReference type="SAM" id="MobiDB-lite"/>
    </source>
</evidence>
<reference evidence="3" key="1">
    <citation type="submission" date="2022-04" db="EMBL/GenBank/DDBJ databases">
        <title>A functionally conserved STORR gene fusion in Papaver species that diverged 16.8 million years ago.</title>
        <authorList>
            <person name="Catania T."/>
        </authorList>
    </citation>
    <scope>NUCLEOTIDE SEQUENCE</scope>
    <source>
        <strain evidence="3">S-188037</strain>
    </source>
</reference>
<gene>
    <name evidence="3" type="ORF">MKW98_002590</name>
</gene>
<dbReference type="SUPFAM" id="SSF52821">
    <property type="entry name" value="Rhodanese/Cell cycle control phosphatase"/>
    <property type="match status" value="1"/>
</dbReference>
<dbReference type="GO" id="GO:0090333">
    <property type="term" value="P:regulation of stomatal closure"/>
    <property type="evidence" value="ECO:0007669"/>
    <property type="project" value="InterPro"/>
</dbReference>
<feature type="domain" description="Rhodanese" evidence="2">
    <location>
        <begin position="248"/>
        <end position="369"/>
    </location>
</feature>
<dbReference type="GO" id="GO:0009704">
    <property type="term" value="P:de-etiolation"/>
    <property type="evidence" value="ECO:0007669"/>
    <property type="project" value="InterPro"/>
</dbReference>
<dbReference type="InterPro" id="IPR044690">
    <property type="entry name" value="CAS_plant"/>
</dbReference>